<name>A0A455W812_MARNT</name>
<dbReference type="EMBL" id="AP019537">
    <property type="protein sequence ID" value="BBJ05380.1"/>
    <property type="molecule type" value="Genomic_DNA"/>
</dbReference>
<gene>
    <name evidence="2" type="ORF">YBY_32290</name>
</gene>
<feature type="region of interest" description="Disordered" evidence="1">
    <location>
        <begin position="43"/>
        <end position="62"/>
    </location>
</feature>
<dbReference type="AlphaFoldDB" id="A0A455W812"/>
<evidence type="ECO:0000313" key="2">
    <source>
        <dbReference type="EMBL" id="BBJ05380.1"/>
    </source>
</evidence>
<accession>A0A455W812</accession>
<protein>
    <submittedName>
        <fullName evidence="2">Uncharacterized protein</fullName>
    </submittedName>
</protein>
<reference evidence="2" key="1">
    <citation type="submission" date="2019-03" db="EMBL/GenBank/DDBJ databases">
        <title>Whole genome analysis of nitrate-reducing bacteria Marinobacter hydrocarbonoclasticus YB03.</title>
        <authorList>
            <person name="Azam A.H."/>
            <person name="Yuk S.R."/>
            <person name="Kamarisima K."/>
            <person name="Miyanaga K."/>
            <person name="Tanji Y."/>
        </authorList>
    </citation>
    <scope>NUCLEOTIDE SEQUENCE</scope>
    <source>
        <strain evidence="2">YB03</strain>
    </source>
</reference>
<proteinExistence type="predicted"/>
<sequence>MQWWYGFRGYNAEGDSCGVSLVGYPKNLLMYVNYGARALWGNAEESQSPAGCRRQQMPRRTP</sequence>
<organism evidence="2">
    <name type="scientific">Marinobacter nauticus</name>
    <name type="common">Marinobacter hydrocarbonoclasticus</name>
    <name type="synonym">Marinobacter aquaeolei</name>
    <dbReference type="NCBI Taxonomy" id="2743"/>
    <lineage>
        <taxon>Bacteria</taxon>
        <taxon>Pseudomonadati</taxon>
        <taxon>Pseudomonadota</taxon>
        <taxon>Gammaproteobacteria</taxon>
        <taxon>Pseudomonadales</taxon>
        <taxon>Marinobacteraceae</taxon>
        <taxon>Marinobacter</taxon>
    </lineage>
</organism>
<evidence type="ECO:0000256" key="1">
    <source>
        <dbReference type="SAM" id="MobiDB-lite"/>
    </source>
</evidence>